<evidence type="ECO:0000256" key="5">
    <source>
        <dbReference type="ARBA" id="ARBA00022741"/>
    </source>
</evidence>
<evidence type="ECO:0000256" key="4">
    <source>
        <dbReference type="ARBA" id="ARBA00022598"/>
    </source>
</evidence>
<dbReference type="Proteomes" id="UP000245383">
    <property type="component" value="Unassembled WGS sequence"/>
</dbReference>
<evidence type="ECO:0000259" key="11">
    <source>
        <dbReference type="PROSITE" id="PS50054"/>
    </source>
</evidence>
<dbReference type="GO" id="GO:0005739">
    <property type="term" value="C:mitochondrion"/>
    <property type="evidence" value="ECO:0007669"/>
    <property type="project" value="UniProtKB-SubCell"/>
</dbReference>
<protein>
    <recommendedName>
        <fullName evidence="10">Glutamyl-tRNA(Gln) amidotransferase subunit A, mitochondrial</fullName>
        <shortName evidence="10">Glu-AdT subunit A</shortName>
        <ecNumber evidence="10">6.3.5.7</ecNumber>
    </recommendedName>
</protein>
<keyword evidence="8 10" id="KW-0648">Protein biosynthesis</keyword>
<dbReference type="PROSITE" id="PS50054">
    <property type="entry name" value="TYR_PHOSPHATASE_DUAL"/>
    <property type="match status" value="1"/>
</dbReference>
<evidence type="ECO:0000313" key="13">
    <source>
        <dbReference type="EMBL" id="PVU91858.1"/>
    </source>
</evidence>
<feature type="domain" description="Tyrosine specific protein phosphatases" evidence="12">
    <location>
        <begin position="100"/>
        <end position="140"/>
    </location>
</feature>
<comment type="caution">
    <text evidence="13">The sequence shown here is derived from an EMBL/GenBank/DDBJ whole genome shotgun (WGS) entry which is preliminary data.</text>
</comment>
<keyword evidence="5 10" id="KW-0547">Nucleotide-binding</keyword>
<evidence type="ECO:0000256" key="6">
    <source>
        <dbReference type="ARBA" id="ARBA00022801"/>
    </source>
</evidence>
<feature type="active site" description="Charge relay system" evidence="10">
    <location>
        <position position="392"/>
    </location>
</feature>
<dbReference type="PROSITE" id="PS00571">
    <property type="entry name" value="AMIDASES"/>
    <property type="match status" value="1"/>
</dbReference>
<evidence type="ECO:0000259" key="12">
    <source>
        <dbReference type="PROSITE" id="PS50056"/>
    </source>
</evidence>
<comment type="function">
    <text evidence="10">Allows the formation of correctly charged Gln-tRNA(Gln) through the transamidation of misacylated Glu-tRNA(Gln) in the mitochondria. The reaction takes place in the presence of glutamine and ATP through an activated gamma-phospho-Glu-tRNA(Gln).</text>
</comment>
<dbReference type="STRING" id="133385.A0A2T9YHN3"/>
<comment type="subcellular location">
    <subcellularLocation>
        <location evidence="1">Cytoplasm</location>
    </subcellularLocation>
    <subcellularLocation>
        <location evidence="10">Mitochondrion</location>
    </subcellularLocation>
</comment>
<dbReference type="GO" id="GO:0005524">
    <property type="term" value="F:ATP binding"/>
    <property type="evidence" value="ECO:0007669"/>
    <property type="project" value="UniProtKB-KW"/>
</dbReference>
<evidence type="ECO:0000256" key="1">
    <source>
        <dbReference type="ARBA" id="ARBA00004496"/>
    </source>
</evidence>
<keyword evidence="14" id="KW-1185">Reference proteome</keyword>
<dbReference type="OrthoDB" id="421993at2759"/>
<dbReference type="EC" id="6.3.5.7" evidence="10"/>
<dbReference type="GO" id="GO:0030956">
    <property type="term" value="C:glutamyl-tRNA(Gln) amidotransferase complex"/>
    <property type="evidence" value="ECO:0007669"/>
    <property type="project" value="UniProtKB-UniRule"/>
</dbReference>
<keyword evidence="6" id="KW-0378">Hydrolase</keyword>
<dbReference type="InterPro" id="IPR036928">
    <property type="entry name" value="AS_sf"/>
</dbReference>
<feature type="active site" description="Acyl-ester intermediate" evidence="10">
    <location>
        <position position="416"/>
    </location>
</feature>
<dbReference type="Gene3D" id="3.90.190.10">
    <property type="entry name" value="Protein tyrosine phosphatase superfamily"/>
    <property type="match status" value="1"/>
</dbReference>
<dbReference type="PROSITE" id="PS50056">
    <property type="entry name" value="TYR_PHOSPHATASE_2"/>
    <property type="match status" value="1"/>
</dbReference>
<reference evidence="13 14" key="1">
    <citation type="journal article" date="2018" name="MBio">
        <title>Comparative Genomics Reveals the Core Gene Toolbox for the Fungus-Insect Symbiosis.</title>
        <authorList>
            <person name="Wang Y."/>
            <person name="Stata M."/>
            <person name="Wang W."/>
            <person name="Stajich J.E."/>
            <person name="White M.M."/>
            <person name="Moncalvo J.M."/>
        </authorList>
    </citation>
    <scope>NUCLEOTIDE SEQUENCE [LARGE SCALE GENOMIC DNA]</scope>
    <source>
        <strain evidence="13 14">SWE-8-4</strain>
    </source>
</reference>
<dbReference type="Pfam" id="PF03162">
    <property type="entry name" value="Y_phosphatase2"/>
    <property type="match status" value="1"/>
</dbReference>
<comment type="similarity">
    <text evidence="2 10">Belongs to the amidase family. GatA subfamily.</text>
</comment>
<dbReference type="InterPro" id="IPR004861">
    <property type="entry name" value="Siw14-like"/>
</dbReference>
<evidence type="ECO:0000256" key="7">
    <source>
        <dbReference type="ARBA" id="ARBA00022840"/>
    </source>
</evidence>
<dbReference type="InterPro" id="IPR020556">
    <property type="entry name" value="Amidase_CS"/>
</dbReference>
<evidence type="ECO:0000256" key="2">
    <source>
        <dbReference type="ARBA" id="ARBA00008069"/>
    </source>
</evidence>
<feature type="domain" description="Tyrosine-protein phosphatase" evidence="11">
    <location>
        <begin position="37"/>
        <end position="190"/>
    </location>
</feature>
<keyword evidence="4 10" id="KW-0436">Ligase</keyword>
<dbReference type="InterPro" id="IPR000120">
    <property type="entry name" value="Amidase"/>
</dbReference>
<dbReference type="PANTHER" id="PTHR11895:SF7">
    <property type="entry name" value="GLUTAMYL-TRNA(GLN) AMIDOTRANSFERASE SUBUNIT A, MITOCHONDRIAL"/>
    <property type="match status" value="1"/>
</dbReference>
<dbReference type="SUPFAM" id="SSF52799">
    <property type="entry name" value="(Phosphotyrosine protein) phosphatases II"/>
    <property type="match status" value="1"/>
</dbReference>
<keyword evidence="7 10" id="KW-0067">ATP-binding</keyword>
<sequence length="801" mass="88903">MESPSALVLGEQRSAELRKEQQLGNDLAISILVPPLNFAMVAPGIYRSGFPNTKNHKFLLSLGLKKIIYIYNGDCLEYHKKFCLENEILLLHYRLESNKEPFQEMNQEAVAKIIVEILDTRNQPILVHCNRGVRRVGCIVGCLRRMQGWAMTAIFEEFQRFSGNRIRIPDQEPIVSLRSHYSSYAKVFLSEYSPEKSNYNPEKFNAFILDLLEQISYKDKSTKAVLSLSNSTEIINEYTQNYNKANLESPTGLAGSTREKLDNLGLLLFCKDNYNIFNTETTCSSRALQNFFSPYTATAVELLKFSGAVILGKTNMDEFAMGSTNTTSFFGSSINPFTTSVGREVLKLLSLPLPTENLYPSNKENQTSTHFSTNNYLSSEPLDTESRLCGGSSGGSAVAVASRFCNAALGSDTGGSVRLPASWCGVVGFKPSYGRFSRYGLIDYANSFDTVGILAENVFTATKVYKTLDKYDSRDMTSLNIKHRQDLQNLISDRNKKISDSLSNSGSLNGLRIGIPKEYYISELTDPVLEAWKSLAKLCEEMGAIVEPISLPHTKYALSAYYTLTTAEASSNLAKFDGVRYGYKHVSECKVNQNNDTLEIDGIREKVIESDTSAVFSTTRSAGFGTEVQSRILLGNYVLSLEAFKEHYEQAQKIRTLIVQDFNCVFGLSNYLFPETDINNNRKQEKFDLILVPTSTNTAPLANINTKSDELADKKLKGTESYLNDVMTVPMSLAGLPAISIPVGVSRIDGLAIGLQLVGQFGDDELVLNVAKSLESALNKQSQGKSEQLNQIIPLVPKIAY</sequence>
<evidence type="ECO:0000313" key="14">
    <source>
        <dbReference type="Proteomes" id="UP000245383"/>
    </source>
</evidence>
<accession>A0A2T9YHN3</accession>
<comment type="subunit">
    <text evidence="10">Subunit of the heterotrimeric GatCAB amidotransferase (AdT) complex, composed of A, B and C subunits.</text>
</comment>
<dbReference type="GO" id="GO:0070681">
    <property type="term" value="P:glutaminyl-tRNAGln biosynthesis via transamidation"/>
    <property type="evidence" value="ECO:0007669"/>
    <property type="project" value="UniProtKB-UniRule"/>
</dbReference>
<keyword evidence="10" id="KW-0496">Mitochondrion</keyword>
<dbReference type="AlphaFoldDB" id="A0A2T9YHN3"/>
<dbReference type="EMBL" id="MBFR01000183">
    <property type="protein sequence ID" value="PVU91858.1"/>
    <property type="molecule type" value="Genomic_DNA"/>
</dbReference>
<dbReference type="PRINTS" id="PR01911">
    <property type="entry name" value="PFDSPHPHTASE"/>
</dbReference>
<dbReference type="HAMAP" id="MF_00120">
    <property type="entry name" value="GatA"/>
    <property type="match status" value="1"/>
</dbReference>
<proteinExistence type="inferred from homology"/>
<name>A0A2T9YHN3_9FUNG</name>
<evidence type="ECO:0000256" key="9">
    <source>
        <dbReference type="ARBA" id="ARBA00047407"/>
    </source>
</evidence>
<dbReference type="Pfam" id="PF01425">
    <property type="entry name" value="Amidase"/>
    <property type="match status" value="2"/>
</dbReference>
<feature type="active site" description="Charge relay system" evidence="10">
    <location>
        <position position="271"/>
    </location>
</feature>
<dbReference type="Gene3D" id="3.90.1300.10">
    <property type="entry name" value="Amidase signature (AS) domain"/>
    <property type="match status" value="1"/>
</dbReference>
<organism evidence="13 14">
    <name type="scientific">Smittium simulii</name>
    <dbReference type="NCBI Taxonomy" id="133385"/>
    <lineage>
        <taxon>Eukaryota</taxon>
        <taxon>Fungi</taxon>
        <taxon>Fungi incertae sedis</taxon>
        <taxon>Zoopagomycota</taxon>
        <taxon>Kickxellomycotina</taxon>
        <taxon>Harpellomycetes</taxon>
        <taxon>Harpellales</taxon>
        <taxon>Legeriomycetaceae</taxon>
        <taxon>Smittium</taxon>
    </lineage>
</organism>
<gene>
    <name evidence="13" type="ORF">BB561_004172</name>
</gene>
<evidence type="ECO:0000256" key="8">
    <source>
        <dbReference type="ARBA" id="ARBA00022917"/>
    </source>
</evidence>
<dbReference type="InterPro" id="IPR004412">
    <property type="entry name" value="GatA"/>
</dbReference>
<dbReference type="InterPro" id="IPR023631">
    <property type="entry name" value="Amidase_dom"/>
</dbReference>
<evidence type="ECO:0000256" key="10">
    <source>
        <dbReference type="HAMAP-Rule" id="MF_03150"/>
    </source>
</evidence>
<dbReference type="GO" id="GO:0050567">
    <property type="term" value="F:glutaminyl-tRNA synthase (glutamine-hydrolyzing) activity"/>
    <property type="evidence" value="ECO:0007669"/>
    <property type="project" value="UniProtKB-UniRule"/>
</dbReference>
<dbReference type="FunFam" id="3.90.190.10:FF:000035">
    <property type="entry name" value="Tyrosine phosphatase, putative"/>
    <property type="match status" value="1"/>
</dbReference>
<dbReference type="SUPFAM" id="SSF75304">
    <property type="entry name" value="Amidase signature (AS) enzymes"/>
    <property type="match status" value="2"/>
</dbReference>
<evidence type="ECO:0000256" key="3">
    <source>
        <dbReference type="ARBA" id="ARBA00022490"/>
    </source>
</evidence>
<keyword evidence="3" id="KW-0963">Cytoplasm</keyword>
<dbReference type="GO" id="GO:0032543">
    <property type="term" value="P:mitochondrial translation"/>
    <property type="evidence" value="ECO:0007669"/>
    <property type="project" value="UniProtKB-UniRule"/>
</dbReference>
<dbReference type="InterPro" id="IPR029021">
    <property type="entry name" value="Prot-tyrosine_phosphatase-like"/>
</dbReference>
<dbReference type="PANTHER" id="PTHR11895">
    <property type="entry name" value="TRANSAMIDASE"/>
    <property type="match status" value="1"/>
</dbReference>
<dbReference type="InterPro" id="IPR020428">
    <property type="entry name" value="PFA-DSPs"/>
</dbReference>
<dbReference type="GO" id="GO:0016791">
    <property type="term" value="F:phosphatase activity"/>
    <property type="evidence" value="ECO:0007669"/>
    <property type="project" value="InterPro"/>
</dbReference>
<dbReference type="InterPro" id="IPR000387">
    <property type="entry name" value="Tyr_Pase_dom"/>
</dbReference>
<dbReference type="InterPro" id="IPR020422">
    <property type="entry name" value="TYR_PHOSPHATASE_DUAL_dom"/>
</dbReference>
<comment type="catalytic activity">
    <reaction evidence="9 10">
        <text>L-glutamyl-tRNA(Gln) + L-glutamine + ATP + H2O = L-glutaminyl-tRNA(Gln) + L-glutamate + ADP + phosphate + H(+)</text>
        <dbReference type="Rhea" id="RHEA:17521"/>
        <dbReference type="Rhea" id="RHEA-COMP:9681"/>
        <dbReference type="Rhea" id="RHEA-COMP:9684"/>
        <dbReference type="ChEBI" id="CHEBI:15377"/>
        <dbReference type="ChEBI" id="CHEBI:15378"/>
        <dbReference type="ChEBI" id="CHEBI:29985"/>
        <dbReference type="ChEBI" id="CHEBI:30616"/>
        <dbReference type="ChEBI" id="CHEBI:43474"/>
        <dbReference type="ChEBI" id="CHEBI:58359"/>
        <dbReference type="ChEBI" id="CHEBI:78520"/>
        <dbReference type="ChEBI" id="CHEBI:78521"/>
        <dbReference type="ChEBI" id="CHEBI:456216"/>
        <dbReference type="EC" id="6.3.5.7"/>
    </reaction>
</comment>